<dbReference type="InterPro" id="IPR006139">
    <property type="entry name" value="D-isomer_2_OHA_DH_cat_dom"/>
</dbReference>
<dbReference type="GO" id="GO:0051287">
    <property type="term" value="F:NAD binding"/>
    <property type="evidence" value="ECO:0007669"/>
    <property type="project" value="InterPro"/>
</dbReference>
<evidence type="ECO:0000259" key="6">
    <source>
        <dbReference type="SMART" id="SM01002"/>
    </source>
</evidence>
<dbReference type="GeneID" id="25738548"/>
<dbReference type="KEGG" id="mng:MNEG_5671"/>
<evidence type="ECO:0000256" key="2">
    <source>
        <dbReference type="ARBA" id="ARBA00023002"/>
    </source>
</evidence>
<dbReference type="Pfam" id="PF00389">
    <property type="entry name" value="2-Hacid_dh"/>
    <property type="match status" value="1"/>
</dbReference>
<dbReference type="OrthoDB" id="298012at2759"/>
<dbReference type="Gene3D" id="3.40.50.720">
    <property type="entry name" value="NAD(P)-binding Rossmann-like Domain"/>
    <property type="match status" value="2"/>
</dbReference>
<dbReference type="Proteomes" id="UP000054498">
    <property type="component" value="Unassembled WGS sequence"/>
</dbReference>
<dbReference type="InterPro" id="IPR058205">
    <property type="entry name" value="D-LDH-like"/>
</dbReference>
<name>A0A0D2MGT3_9CHLO</name>
<evidence type="ECO:0000313" key="8">
    <source>
        <dbReference type="Proteomes" id="UP000054498"/>
    </source>
</evidence>
<dbReference type="InterPro" id="IPR029752">
    <property type="entry name" value="D-isomer_DH_CS1"/>
</dbReference>
<reference evidence="7 8" key="1">
    <citation type="journal article" date="2013" name="BMC Genomics">
        <title>Reconstruction of the lipid metabolism for the microalga Monoraphidium neglectum from its genome sequence reveals characteristics suitable for biofuel production.</title>
        <authorList>
            <person name="Bogen C."/>
            <person name="Al-Dilaimi A."/>
            <person name="Albersmeier A."/>
            <person name="Wichmann J."/>
            <person name="Grundmann M."/>
            <person name="Rupp O."/>
            <person name="Lauersen K.J."/>
            <person name="Blifernez-Klassen O."/>
            <person name="Kalinowski J."/>
            <person name="Goesmann A."/>
            <person name="Mussgnug J.H."/>
            <person name="Kruse O."/>
        </authorList>
    </citation>
    <scope>NUCLEOTIDE SEQUENCE [LARGE SCALE GENOMIC DNA]</scope>
    <source>
        <strain evidence="7 8">SAG 48.87</strain>
    </source>
</reference>
<feature type="compositionally biased region" description="Low complexity" evidence="5">
    <location>
        <begin position="1"/>
        <end position="30"/>
    </location>
</feature>
<dbReference type="InterPro" id="IPR036291">
    <property type="entry name" value="NAD(P)-bd_dom_sf"/>
</dbReference>
<dbReference type="InterPro" id="IPR007698">
    <property type="entry name" value="AlaDH/PNT_NAD(H)-bd"/>
</dbReference>
<dbReference type="CDD" id="cd12183">
    <property type="entry name" value="LDH_like_2"/>
    <property type="match status" value="1"/>
</dbReference>
<dbReference type="Pfam" id="PF02826">
    <property type="entry name" value="2-Hacid_dh_C"/>
    <property type="match status" value="1"/>
</dbReference>
<dbReference type="PROSITE" id="PS00065">
    <property type="entry name" value="D_2_HYDROXYACID_DH_1"/>
    <property type="match status" value="1"/>
</dbReference>
<dbReference type="PROSITE" id="PS00671">
    <property type="entry name" value="D_2_HYDROXYACID_DH_3"/>
    <property type="match status" value="1"/>
</dbReference>
<dbReference type="STRING" id="145388.A0A0D2MGT3"/>
<accession>A0A0D2MGT3</accession>
<dbReference type="SMART" id="SM01002">
    <property type="entry name" value="AlaDh_PNT_C"/>
    <property type="match status" value="1"/>
</dbReference>
<dbReference type="PANTHER" id="PTHR43026">
    <property type="entry name" value="2-HYDROXYACID DEHYDROGENASE HOMOLOG 1-RELATED"/>
    <property type="match status" value="1"/>
</dbReference>
<comment type="similarity">
    <text evidence="1 4">Belongs to the D-isomer specific 2-hydroxyacid dehydrogenase family.</text>
</comment>
<keyword evidence="8" id="KW-1185">Reference proteome</keyword>
<keyword evidence="3" id="KW-0520">NAD</keyword>
<dbReference type="RefSeq" id="XP_013901304.1">
    <property type="nucleotide sequence ID" value="XM_014045850.1"/>
</dbReference>
<dbReference type="PANTHER" id="PTHR43026:SF1">
    <property type="entry name" value="2-HYDROXYACID DEHYDROGENASE HOMOLOG 1-RELATED"/>
    <property type="match status" value="1"/>
</dbReference>
<dbReference type="EC" id="1.1.1.28" evidence="7"/>
<dbReference type="InterPro" id="IPR029753">
    <property type="entry name" value="D-isomer_DH_CS"/>
</dbReference>
<dbReference type="SUPFAM" id="SSF51735">
    <property type="entry name" value="NAD(P)-binding Rossmann-fold domains"/>
    <property type="match status" value="1"/>
</dbReference>
<dbReference type="InterPro" id="IPR006140">
    <property type="entry name" value="D-isomer_DH_NAD-bd"/>
</dbReference>
<evidence type="ECO:0000256" key="4">
    <source>
        <dbReference type="RuleBase" id="RU003719"/>
    </source>
</evidence>
<evidence type="ECO:0000256" key="5">
    <source>
        <dbReference type="SAM" id="MobiDB-lite"/>
    </source>
</evidence>
<feature type="domain" description="Alanine dehydrogenase/pyridine nucleotide transhydrogenase NAD(H)-binding" evidence="6">
    <location>
        <begin position="233"/>
        <end position="355"/>
    </location>
</feature>
<evidence type="ECO:0000313" key="7">
    <source>
        <dbReference type="EMBL" id="KIZ02285.1"/>
    </source>
</evidence>
<protein>
    <submittedName>
        <fullName evidence="7">D-lactate dehydrogenase</fullName>
        <ecNumber evidence="7">1.1.1.28</ecNumber>
    </submittedName>
</protein>
<gene>
    <name evidence="7" type="ORF">MNEG_5671</name>
</gene>
<feature type="region of interest" description="Disordered" evidence="5">
    <location>
        <begin position="1"/>
        <end position="62"/>
    </location>
</feature>
<dbReference type="SUPFAM" id="SSF52283">
    <property type="entry name" value="Formate/glycerate dehydrogenase catalytic domain-like"/>
    <property type="match status" value="1"/>
</dbReference>
<dbReference type="PROSITE" id="PS00670">
    <property type="entry name" value="D_2_HYDROXYACID_DH_2"/>
    <property type="match status" value="1"/>
</dbReference>
<dbReference type="GO" id="GO:0008720">
    <property type="term" value="F:D-lactate dehydrogenase (NAD+) activity"/>
    <property type="evidence" value="ECO:0007669"/>
    <property type="project" value="UniProtKB-EC"/>
</dbReference>
<proteinExistence type="inferred from homology"/>
<dbReference type="EMBL" id="KK101082">
    <property type="protein sequence ID" value="KIZ02285.1"/>
    <property type="molecule type" value="Genomic_DNA"/>
</dbReference>
<evidence type="ECO:0000256" key="3">
    <source>
        <dbReference type="ARBA" id="ARBA00023027"/>
    </source>
</evidence>
<sequence>MRAPAQQPRAAGAARGPATAPRAPALRGATWRGACRVATQVDAVEAPRPADPVEAPKPASDPELAAKRSAFKIMTFSAQPYVNKYFLEPLQAAGFDNIKGTEASAGTGAPRACGRACTQRQRQPPPAEPGHASARLGIDTVKIASGYDAICLFVNDLCDAEVINALAEGGVKFIAMRCAGYDRVDVAAANAAGIKVVRVPTYSPTSVAEHAVALLFAIDRHIVGAINRVTQGNYSLSGLVGRQLGGKTIGILGTGAIGAEAARIFKGIGMKVLAYDIRPNPAVEALGIPYLPWEEILPQADVISLHMPLLPSTYHFIDEAKVAMMKPGVVLLNVSRGGLIDTPALIYGVRSGHIGGAGLDVYEKEGERPCPRAARGVALRDLTDLQPRDRMVFWDRRLIELIALPQVLVTPHTAFLTAEALVNIADTTVQNIDQFMLGKPLGNEVKPPPPAKS</sequence>
<feature type="region of interest" description="Disordered" evidence="5">
    <location>
        <begin position="105"/>
        <end position="133"/>
    </location>
</feature>
<dbReference type="AlphaFoldDB" id="A0A0D2MGT3"/>
<evidence type="ECO:0000256" key="1">
    <source>
        <dbReference type="ARBA" id="ARBA00005854"/>
    </source>
</evidence>
<organism evidence="7 8">
    <name type="scientific">Monoraphidium neglectum</name>
    <dbReference type="NCBI Taxonomy" id="145388"/>
    <lineage>
        <taxon>Eukaryota</taxon>
        <taxon>Viridiplantae</taxon>
        <taxon>Chlorophyta</taxon>
        <taxon>core chlorophytes</taxon>
        <taxon>Chlorophyceae</taxon>
        <taxon>CS clade</taxon>
        <taxon>Sphaeropleales</taxon>
        <taxon>Selenastraceae</taxon>
        <taxon>Monoraphidium</taxon>
    </lineage>
</organism>
<keyword evidence="2 4" id="KW-0560">Oxidoreductase</keyword>